<dbReference type="Proteomes" id="UP001501759">
    <property type="component" value="Unassembled WGS sequence"/>
</dbReference>
<feature type="signal peptide" evidence="1">
    <location>
        <begin position="1"/>
        <end position="31"/>
    </location>
</feature>
<dbReference type="RefSeq" id="WP_345655276.1">
    <property type="nucleotide sequence ID" value="NZ_BAABKB010000023.1"/>
</dbReference>
<proteinExistence type="predicted"/>
<name>A0ABP9J882_9ACTN</name>
<comment type="caution">
    <text evidence="3">The sequence shown here is derived from an EMBL/GenBank/DDBJ whole genome shotgun (WGS) entry which is preliminary data.</text>
</comment>
<dbReference type="Gene3D" id="3.40.33.10">
    <property type="entry name" value="CAP"/>
    <property type="match status" value="1"/>
</dbReference>
<dbReference type="InterPro" id="IPR014044">
    <property type="entry name" value="CAP_dom"/>
</dbReference>
<dbReference type="SUPFAM" id="SSF55797">
    <property type="entry name" value="PR-1-like"/>
    <property type="match status" value="1"/>
</dbReference>
<organism evidence="3 4">
    <name type="scientific">Streptomyces siamensis</name>
    <dbReference type="NCBI Taxonomy" id="1274986"/>
    <lineage>
        <taxon>Bacteria</taxon>
        <taxon>Bacillati</taxon>
        <taxon>Actinomycetota</taxon>
        <taxon>Actinomycetes</taxon>
        <taxon>Kitasatosporales</taxon>
        <taxon>Streptomycetaceae</taxon>
        <taxon>Streptomyces</taxon>
    </lineage>
</organism>
<sequence>MRALTHRLHGACAVACAIPLLVLPAAAGASAAPAGPDVVQQANANEILALENAAREKANCSALTMNSQLTAAAQAHSDDMAKNNFFSHTGSDGSSIAQRVEKAGFSPSIPTEENIHQGGSTAQQVFDSWMGSAPHKAAILNCKWKQTGLAGASGNLWTQLFGT</sequence>
<keyword evidence="4" id="KW-1185">Reference proteome</keyword>
<evidence type="ECO:0000313" key="4">
    <source>
        <dbReference type="Proteomes" id="UP001501759"/>
    </source>
</evidence>
<dbReference type="CDD" id="cd05379">
    <property type="entry name" value="CAP_bacterial"/>
    <property type="match status" value="1"/>
</dbReference>
<dbReference type="InterPro" id="IPR035940">
    <property type="entry name" value="CAP_sf"/>
</dbReference>
<keyword evidence="1" id="KW-0732">Signal</keyword>
<accession>A0ABP9J882</accession>
<evidence type="ECO:0000256" key="1">
    <source>
        <dbReference type="SAM" id="SignalP"/>
    </source>
</evidence>
<dbReference type="PANTHER" id="PTHR31157:SF1">
    <property type="entry name" value="SCP DOMAIN-CONTAINING PROTEIN"/>
    <property type="match status" value="1"/>
</dbReference>
<protein>
    <recommendedName>
        <fullName evidence="2">SCP domain-containing protein</fullName>
    </recommendedName>
</protein>
<dbReference type="PANTHER" id="PTHR31157">
    <property type="entry name" value="SCP DOMAIN-CONTAINING PROTEIN"/>
    <property type="match status" value="1"/>
</dbReference>
<feature type="domain" description="SCP" evidence="2">
    <location>
        <begin position="52"/>
        <end position="153"/>
    </location>
</feature>
<dbReference type="Pfam" id="PF00188">
    <property type="entry name" value="CAP"/>
    <property type="match status" value="1"/>
</dbReference>
<dbReference type="EMBL" id="BAABKB010000023">
    <property type="protein sequence ID" value="GAA5023823.1"/>
    <property type="molecule type" value="Genomic_DNA"/>
</dbReference>
<reference evidence="4" key="1">
    <citation type="journal article" date="2019" name="Int. J. Syst. Evol. Microbiol.">
        <title>The Global Catalogue of Microorganisms (GCM) 10K type strain sequencing project: providing services to taxonomists for standard genome sequencing and annotation.</title>
        <authorList>
            <consortium name="The Broad Institute Genomics Platform"/>
            <consortium name="The Broad Institute Genome Sequencing Center for Infectious Disease"/>
            <person name="Wu L."/>
            <person name="Ma J."/>
        </authorList>
    </citation>
    <scope>NUCLEOTIDE SEQUENCE [LARGE SCALE GENOMIC DNA]</scope>
    <source>
        <strain evidence="4">JCM 18409</strain>
    </source>
</reference>
<evidence type="ECO:0000259" key="2">
    <source>
        <dbReference type="Pfam" id="PF00188"/>
    </source>
</evidence>
<evidence type="ECO:0000313" key="3">
    <source>
        <dbReference type="EMBL" id="GAA5023823.1"/>
    </source>
</evidence>
<feature type="chain" id="PRO_5047400679" description="SCP domain-containing protein" evidence="1">
    <location>
        <begin position="32"/>
        <end position="163"/>
    </location>
</feature>
<gene>
    <name evidence="3" type="ORF">GCM10023335_56880</name>
</gene>